<dbReference type="PROSITE" id="PS00606">
    <property type="entry name" value="KS3_1"/>
    <property type="match status" value="1"/>
</dbReference>
<dbReference type="Proteomes" id="UP001596004">
    <property type="component" value="Unassembled WGS sequence"/>
</dbReference>
<reference evidence="4" key="1">
    <citation type="journal article" date="2019" name="Int. J. Syst. Evol. Microbiol.">
        <title>The Global Catalogue of Microorganisms (GCM) 10K type strain sequencing project: providing services to taxonomists for standard genome sequencing and annotation.</title>
        <authorList>
            <consortium name="The Broad Institute Genomics Platform"/>
            <consortium name="The Broad Institute Genome Sequencing Center for Infectious Disease"/>
            <person name="Wu L."/>
            <person name="Ma J."/>
        </authorList>
    </citation>
    <scope>NUCLEOTIDE SEQUENCE [LARGE SCALE GENOMIC DNA]</scope>
    <source>
        <strain evidence="4">CGMCC 4.7132</strain>
    </source>
</reference>
<sequence>MSEEAKLREYLQRAIADSRRAHARLAEVEQRAREPIAILGMACRYPHGIDSPAELWAAVSAGADLIGEFPADRGWDLGALFDPDPARPGTSYTREGGFLIAPGAFDSAFFGISPREAVAMDPQQRLLLETAWEAVERAEIDPRSLHGGRTGVFIGGTSQEYVGVLTAADHDSEGHMLTGTASSVMSGRIAYVLGLEGPAVTVDTACSSSLVAVHLAAQSLRNGECGLALAGGVSVMVTPGPFIEFSRQRGLAPDGRCKSFAAAADGTGWGEGVGVLLLERLSDARRNGHR</sequence>
<keyword evidence="4" id="KW-1185">Reference proteome</keyword>
<dbReference type="RefSeq" id="WP_380852820.1">
    <property type="nucleotide sequence ID" value="NZ_JBHSFP010000085.1"/>
</dbReference>
<dbReference type="SUPFAM" id="SSF53901">
    <property type="entry name" value="Thiolase-like"/>
    <property type="match status" value="1"/>
</dbReference>
<evidence type="ECO:0000313" key="4">
    <source>
        <dbReference type="Proteomes" id="UP001596004"/>
    </source>
</evidence>
<gene>
    <name evidence="3" type="ORF">ACFO60_40600</name>
</gene>
<dbReference type="Pfam" id="PF00109">
    <property type="entry name" value="ketoacyl-synt"/>
    <property type="match status" value="1"/>
</dbReference>
<evidence type="ECO:0000313" key="3">
    <source>
        <dbReference type="EMBL" id="MFC4537109.1"/>
    </source>
</evidence>
<dbReference type="PROSITE" id="PS52004">
    <property type="entry name" value="KS3_2"/>
    <property type="match status" value="1"/>
</dbReference>
<dbReference type="SUPFAM" id="SSF101173">
    <property type="entry name" value="Docking domain B of the erythromycin polyketide synthase (DEBS)"/>
    <property type="match status" value="1"/>
</dbReference>
<accession>A0ABV9CX75</accession>
<dbReference type="PANTHER" id="PTHR43775">
    <property type="entry name" value="FATTY ACID SYNTHASE"/>
    <property type="match status" value="1"/>
</dbReference>
<dbReference type="InterPro" id="IPR016039">
    <property type="entry name" value="Thiolase-like"/>
</dbReference>
<dbReference type="Gene3D" id="3.40.47.10">
    <property type="match status" value="1"/>
</dbReference>
<dbReference type="InterPro" id="IPR018201">
    <property type="entry name" value="Ketoacyl_synth_AS"/>
</dbReference>
<name>A0ABV9CX75_9ACTN</name>
<dbReference type="InterPro" id="IPR020841">
    <property type="entry name" value="PKS_Beta-ketoAc_synthase_dom"/>
</dbReference>
<organism evidence="3 4">
    <name type="scientific">Sphaerisporangium dianthi</name>
    <dbReference type="NCBI Taxonomy" id="1436120"/>
    <lineage>
        <taxon>Bacteria</taxon>
        <taxon>Bacillati</taxon>
        <taxon>Actinomycetota</taxon>
        <taxon>Actinomycetes</taxon>
        <taxon>Streptosporangiales</taxon>
        <taxon>Streptosporangiaceae</taxon>
        <taxon>Sphaerisporangium</taxon>
    </lineage>
</organism>
<dbReference type="CDD" id="cd00833">
    <property type="entry name" value="PKS"/>
    <property type="match status" value="1"/>
</dbReference>
<feature type="non-terminal residue" evidence="3">
    <location>
        <position position="290"/>
    </location>
</feature>
<dbReference type="PANTHER" id="PTHR43775:SF51">
    <property type="entry name" value="INACTIVE PHENOLPHTHIOCEROL SYNTHESIS POLYKETIDE SYNTHASE TYPE I PKS1-RELATED"/>
    <property type="match status" value="1"/>
</dbReference>
<dbReference type="InterPro" id="IPR050091">
    <property type="entry name" value="PKS_NRPS_Biosynth_Enz"/>
</dbReference>
<comment type="caution">
    <text evidence="3">The sequence shown here is derived from an EMBL/GenBank/DDBJ whole genome shotgun (WGS) entry which is preliminary data.</text>
</comment>
<keyword evidence="1" id="KW-0808">Transferase</keyword>
<dbReference type="EMBL" id="JBHSFP010000085">
    <property type="protein sequence ID" value="MFC4537109.1"/>
    <property type="molecule type" value="Genomic_DNA"/>
</dbReference>
<dbReference type="InterPro" id="IPR014030">
    <property type="entry name" value="Ketoacyl_synth_N"/>
</dbReference>
<proteinExistence type="predicted"/>
<dbReference type="SMART" id="SM00825">
    <property type="entry name" value="PKS_KS"/>
    <property type="match status" value="1"/>
</dbReference>
<protein>
    <submittedName>
        <fullName evidence="3">Beta-ketoacyl synthase N-terminal-like domain-containing protein</fullName>
    </submittedName>
</protein>
<evidence type="ECO:0000256" key="1">
    <source>
        <dbReference type="ARBA" id="ARBA00022679"/>
    </source>
</evidence>
<dbReference type="InterPro" id="IPR036299">
    <property type="entry name" value="Polyketide_synth_docking_sf"/>
</dbReference>
<evidence type="ECO:0000259" key="2">
    <source>
        <dbReference type="PROSITE" id="PS52004"/>
    </source>
</evidence>
<feature type="domain" description="Ketosynthase family 3 (KS3)" evidence="2">
    <location>
        <begin position="33"/>
        <end position="290"/>
    </location>
</feature>